<evidence type="ECO:0000313" key="2">
    <source>
        <dbReference type="EMBL" id="ORZ33377.1"/>
    </source>
</evidence>
<proteinExistence type="predicted"/>
<dbReference type="Proteomes" id="UP000193411">
    <property type="component" value="Unassembled WGS sequence"/>
</dbReference>
<comment type="caution">
    <text evidence="2">The sequence shown here is derived from an EMBL/GenBank/DDBJ whole genome shotgun (WGS) entry which is preliminary data.</text>
</comment>
<dbReference type="AlphaFoldDB" id="A0A1Y2HFL3"/>
<evidence type="ECO:0000256" key="1">
    <source>
        <dbReference type="SAM" id="MobiDB-lite"/>
    </source>
</evidence>
<reference evidence="2 3" key="1">
    <citation type="submission" date="2016-07" db="EMBL/GenBank/DDBJ databases">
        <title>Pervasive Adenine N6-methylation of Active Genes in Fungi.</title>
        <authorList>
            <consortium name="DOE Joint Genome Institute"/>
            <person name="Mondo S.J."/>
            <person name="Dannebaum R.O."/>
            <person name="Kuo R.C."/>
            <person name="Labutti K."/>
            <person name="Haridas S."/>
            <person name="Kuo A."/>
            <person name="Salamov A."/>
            <person name="Ahrendt S.R."/>
            <person name="Lipzen A."/>
            <person name="Sullivan W."/>
            <person name="Andreopoulos W.B."/>
            <person name="Clum A."/>
            <person name="Lindquist E."/>
            <person name="Daum C."/>
            <person name="Ramamoorthy G.K."/>
            <person name="Gryganskyi A."/>
            <person name="Culley D."/>
            <person name="Magnuson J.K."/>
            <person name="James T.Y."/>
            <person name="O'Malley M.A."/>
            <person name="Stajich J.E."/>
            <person name="Spatafora J.W."/>
            <person name="Visel A."/>
            <person name="Grigoriev I.V."/>
        </authorList>
    </citation>
    <scope>NUCLEOTIDE SEQUENCE [LARGE SCALE GENOMIC DNA]</scope>
    <source>
        <strain evidence="2 3">PL171</strain>
    </source>
</reference>
<keyword evidence="3" id="KW-1185">Reference proteome</keyword>
<evidence type="ECO:0000313" key="3">
    <source>
        <dbReference type="Proteomes" id="UP000193411"/>
    </source>
</evidence>
<feature type="compositionally biased region" description="Basic residues" evidence="1">
    <location>
        <begin position="60"/>
        <end position="74"/>
    </location>
</feature>
<dbReference type="EMBL" id="MCFL01000036">
    <property type="protein sequence ID" value="ORZ33377.1"/>
    <property type="molecule type" value="Genomic_DNA"/>
</dbReference>
<sequence length="99" mass="11231">MQRQAGTNCGHAPPALNPLFLIVLFGHSLSPTPPSLLLPPRIIHSFLLLPRRFRLPTPRRPAHKHPPQAQRRRRDIQGIMKSSTRCRASWSQWDGAVMS</sequence>
<accession>A0A1Y2HFL3</accession>
<name>A0A1Y2HFL3_9FUNG</name>
<gene>
    <name evidence="2" type="ORF">BCR44DRAFT_1438347</name>
</gene>
<organism evidence="2 3">
    <name type="scientific">Catenaria anguillulae PL171</name>
    <dbReference type="NCBI Taxonomy" id="765915"/>
    <lineage>
        <taxon>Eukaryota</taxon>
        <taxon>Fungi</taxon>
        <taxon>Fungi incertae sedis</taxon>
        <taxon>Blastocladiomycota</taxon>
        <taxon>Blastocladiomycetes</taxon>
        <taxon>Blastocladiales</taxon>
        <taxon>Catenariaceae</taxon>
        <taxon>Catenaria</taxon>
    </lineage>
</organism>
<feature type="region of interest" description="Disordered" evidence="1">
    <location>
        <begin position="56"/>
        <end position="83"/>
    </location>
</feature>
<protein>
    <submittedName>
        <fullName evidence="2">Uncharacterized protein</fullName>
    </submittedName>
</protein>